<dbReference type="Pfam" id="PF13715">
    <property type="entry name" value="CarbopepD_reg_2"/>
    <property type="match status" value="1"/>
</dbReference>
<dbReference type="EMBL" id="JBHUMA010000004">
    <property type="protein sequence ID" value="MFD2598405.1"/>
    <property type="molecule type" value="Genomic_DNA"/>
</dbReference>
<dbReference type="RefSeq" id="WP_380868270.1">
    <property type="nucleotide sequence ID" value="NZ_JBHUMA010000004.1"/>
</dbReference>
<dbReference type="Proteomes" id="UP001597393">
    <property type="component" value="Unassembled WGS sequence"/>
</dbReference>
<reference evidence="2" key="1">
    <citation type="journal article" date="2019" name="Int. J. Syst. Evol. Microbiol.">
        <title>The Global Catalogue of Microorganisms (GCM) 10K type strain sequencing project: providing services to taxonomists for standard genome sequencing and annotation.</title>
        <authorList>
            <consortium name="The Broad Institute Genomics Platform"/>
            <consortium name="The Broad Institute Genome Sequencing Center for Infectious Disease"/>
            <person name="Wu L."/>
            <person name="Ma J."/>
        </authorList>
    </citation>
    <scope>NUCLEOTIDE SEQUENCE [LARGE SCALE GENOMIC DNA]</scope>
    <source>
        <strain evidence="2">KCTC 42248</strain>
    </source>
</reference>
<name>A0ABW5NHK9_9SPHI</name>
<proteinExistence type="predicted"/>
<keyword evidence="2" id="KW-1185">Reference proteome</keyword>
<comment type="caution">
    <text evidence="1">The sequence shown here is derived from an EMBL/GenBank/DDBJ whole genome shotgun (WGS) entry which is preliminary data.</text>
</comment>
<dbReference type="SUPFAM" id="SSF49464">
    <property type="entry name" value="Carboxypeptidase regulatory domain-like"/>
    <property type="match status" value="1"/>
</dbReference>
<accession>A0ABW5NHK9</accession>
<evidence type="ECO:0000313" key="1">
    <source>
        <dbReference type="EMBL" id="MFD2598405.1"/>
    </source>
</evidence>
<dbReference type="InterPro" id="IPR043741">
    <property type="entry name" value="DUF5686"/>
</dbReference>
<protein>
    <submittedName>
        <fullName evidence="1">DUF5686 family protein</fullName>
    </submittedName>
</protein>
<organism evidence="1 2">
    <name type="scientific">Sphingobacterium corticis</name>
    <dbReference type="NCBI Taxonomy" id="1812823"/>
    <lineage>
        <taxon>Bacteria</taxon>
        <taxon>Pseudomonadati</taxon>
        <taxon>Bacteroidota</taxon>
        <taxon>Sphingobacteriia</taxon>
        <taxon>Sphingobacteriales</taxon>
        <taxon>Sphingobacteriaceae</taxon>
        <taxon>Sphingobacterium</taxon>
    </lineage>
</organism>
<sequence>MTNGALAIQYIYLALLTFLFASTAIGQHRIQGFIKDGDTGIPLRGASVYVVGSNVGTSSNSEGKFVLVFDRPQADIEVSLIGYGTVKTTIEEHSPNLISLETQGTVIGGVSIEVRRKYRNRGNAAVELIDSVISYKSQNRLKGTARLQFDQYDKLKIGVVDPPNALKRTLSLASFPVDHLDSITLPGHKLLGIYQEENLAKVYNQTNPSRSKKRIEHQVKTELDPRYVNNPNIQSYINYIFQQVDIYDESVFMLDKLILSPIADNGKVYYKYYIVDTITNEQGSFVELEFVPRNEKDLLFSGKLQVALDGRYAVKQASLHLGPSANINWIRGMDIQFDFSRYDGGAMLLDSTRVGVSFGSSRNQTMYGERISIHDNYDLQSEIEDGVFNGAPIEVLPEANGRFIPNRPVPLSVFERNTYENFVRLQDSKAFRSTLALGYLIAQGYYSLNEVELGPLEYTYSQNNIEGSRVRLGGRTTPMLSEKMYMEGYLAYGSRDQELKYYLSTAVSLDGENIATFPAHYVEASIQHDILDPGRQPSFLRGDSFFQSFRKNRPTKWFMTDAYRLKHVVEFGNHVSLSTAFTHTKRRTVGDFVLRNSGDPLVAVRDINTNDAQVELRWAPYEKFYYRNLTRSTVIERHPVFTLQYNKGIKGFWDAPYDYDMLKASASKRFFLNQFGFADMTLTGGKIWGVLPYTLLHMPNVVQPLLEGRHEIRYDLMNSMEFAADQYVKFGFQHALNGFIFNKIPLLKRLKLREIWGAQMFYGRMSAQNDPARSNRVLEFDVNQDGLPLTRSLYGNPYWEASVGIDNILRILRVEYVRRLTHRNYPDISRDRYRVSLSVNF</sequence>
<gene>
    <name evidence="1" type="ORF">ACFSQ3_05515</name>
</gene>
<dbReference type="InterPro" id="IPR008969">
    <property type="entry name" value="CarboxyPept-like_regulatory"/>
</dbReference>
<evidence type="ECO:0000313" key="2">
    <source>
        <dbReference type="Proteomes" id="UP001597393"/>
    </source>
</evidence>
<dbReference type="Pfam" id="PF18939">
    <property type="entry name" value="DUF5686"/>
    <property type="match status" value="1"/>
</dbReference>
<dbReference type="Gene3D" id="2.60.40.1120">
    <property type="entry name" value="Carboxypeptidase-like, regulatory domain"/>
    <property type="match status" value="1"/>
</dbReference>